<proteinExistence type="predicted"/>
<evidence type="ECO:0000256" key="1">
    <source>
        <dbReference type="SAM" id="MobiDB-lite"/>
    </source>
</evidence>
<evidence type="ECO:0000259" key="2">
    <source>
        <dbReference type="Pfam" id="PF13391"/>
    </source>
</evidence>
<dbReference type="Pfam" id="PF13391">
    <property type="entry name" value="HNH_2"/>
    <property type="match status" value="1"/>
</dbReference>
<evidence type="ECO:0000313" key="3">
    <source>
        <dbReference type="EMBL" id="SPC25405.1"/>
    </source>
</evidence>
<sequence>MTRARDPKTLQDLTRDHLIAAARAWDPNVQISDFENNVERTVTIDERSLPTKPIVALAHEIAGLGTLSNALMSGEAARRRLTALDFSVSPPIPRKRAAAEQVRGTRHLQTEPKSAAQGARAQPLAHARARQELACDHVVAAALACANLPLAPKPDTYDVWLDGKPYPFWPLYRAAMKLSRGVVRKSRGPLRGSQPEHRTIRKLGFDVLPHGIRPVRKVDDAPDKPSPGLITVVSLRDAAVLLQHAPEFAARREGRTVDLWVEGNGPYPVKAMCLLAWHSLGLGWHENWIKGGPASQTNAHLQRLPGIELLPKDEAPDSDGGRVRAIVEDLQEIEQSNLSETTRKQLVDARLGQGRYRRELEEHWGAACAVTGVRQREALRASHIVPWKGSDNRTRLNPHNGLLLVATLDCLFDKWLITFGRDGELLIGPIPLDEQRKLGLDPKTMRLRTDGDLHLTSERLAFLERHRGKFLELHGWKDRFQNA</sequence>
<feature type="domain" description="HNH nuclease" evidence="2">
    <location>
        <begin position="368"/>
        <end position="419"/>
    </location>
</feature>
<reference evidence="3" key="1">
    <citation type="submission" date="2018-01" db="EMBL/GenBank/DDBJ databases">
        <authorList>
            <person name="Clerissi C."/>
        </authorList>
    </citation>
    <scope>NUCLEOTIDE SEQUENCE [LARGE SCALE GENOMIC DNA]</scope>
    <source>
        <strain evidence="3">Cupriavidus taiwanensis STM 6021</strain>
    </source>
</reference>
<dbReference type="InterPro" id="IPR003615">
    <property type="entry name" value="HNH_nuc"/>
</dbReference>
<protein>
    <recommendedName>
        <fullName evidence="2">HNH nuclease domain-containing protein</fullName>
    </recommendedName>
</protein>
<accession>A0A7Z7JIC7</accession>
<gene>
    <name evidence="3" type="ORF">CBM2594_P310024</name>
</gene>
<dbReference type="AlphaFoldDB" id="A0A7Z7JIC7"/>
<dbReference type="Proteomes" id="UP000257139">
    <property type="component" value="Plasmid CBM2594_p"/>
</dbReference>
<organism evidence="3">
    <name type="scientific">Cupriavidus taiwanensis</name>
    <dbReference type="NCBI Taxonomy" id="164546"/>
    <lineage>
        <taxon>Bacteria</taxon>
        <taxon>Pseudomonadati</taxon>
        <taxon>Pseudomonadota</taxon>
        <taxon>Betaproteobacteria</taxon>
        <taxon>Burkholderiales</taxon>
        <taxon>Burkholderiaceae</taxon>
        <taxon>Cupriavidus</taxon>
    </lineage>
</organism>
<comment type="caution">
    <text evidence="3">The sequence shown here is derived from an EMBL/GenBank/DDBJ whole genome shotgun (WGS) entry which is preliminary data.</text>
</comment>
<dbReference type="EMBL" id="OGUU01000038">
    <property type="protein sequence ID" value="SPC25405.1"/>
    <property type="molecule type" value="Genomic_DNA"/>
</dbReference>
<feature type="region of interest" description="Disordered" evidence="1">
    <location>
        <begin position="95"/>
        <end position="124"/>
    </location>
</feature>
<name>A0A7Z7JIC7_9BURK</name>
<dbReference type="RefSeq" id="WP_115737066.1">
    <property type="nucleotide sequence ID" value="NZ_LT984799.1"/>
</dbReference>